<organism evidence="1 2">
    <name type="scientific">Paraglomus occultum</name>
    <dbReference type="NCBI Taxonomy" id="144539"/>
    <lineage>
        <taxon>Eukaryota</taxon>
        <taxon>Fungi</taxon>
        <taxon>Fungi incertae sedis</taxon>
        <taxon>Mucoromycota</taxon>
        <taxon>Glomeromycotina</taxon>
        <taxon>Glomeromycetes</taxon>
        <taxon>Paraglomerales</taxon>
        <taxon>Paraglomeraceae</taxon>
        <taxon>Paraglomus</taxon>
    </lineage>
</organism>
<name>A0A9N8ZP67_9GLOM</name>
<gene>
    <name evidence="1" type="ORF">POCULU_LOCUS2647</name>
</gene>
<dbReference type="EMBL" id="CAJVPJ010000257">
    <property type="protein sequence ID" value="CAG8502530.1"/>
    <property type="molecule type" value="Genomic_DNA"/>
</dbReference>
<dbReference type="AlphaFoldDB" id="A0A9N8ZP67"/>
<accession>A0A9N8ZP67</accession>
<reference evidence="1" key="1">
    <citation type="submission" date="2021-06" db="EMBL/GenBank/DDBJ databases">
        <authorList>
            <person name="Kallberg Y."/>
            <person name="Tangrot J."/>
            <person name="Rosling A."/>
        </authorList>
    </citation>
    <scope>NUCLEOTIDE SEQUENCE</scope>
    <source>
        <strain evidence="1">IA702</strain>
    </source>
</reference>
<comment type="caution">
    <text evidence="1">The sequence shown here is derived from an EMBL/GenBank/DDBJ whole genome shotgun (WGS) entry which is preliminary data.</text>
</comment>
<keyword evidence="2" id="KW-1185">Reference proteome</keyword>
<evidence type="ECO:0000313" key="2">
    <source>
        <dbReference type="Proteomes" id="UP000789572"/>
    </source>
</evidence>
<protein>
    <submittedName>
        <fullName evidence="1">4362_t:CDS:1</fullName>
    </submittedName>
</protein>
<dbReference type="OrthoDB" id="2352742at2759"/>
<proteinExistence type="predicted"/>
<sequence length="248" mass="28779">MTDIHSSSCTDAPSNDTLYLQGPQFWPGSTPIHHPPTPSRVKRLIKFINNFSLVNLSKRRGSDSSITSTDSLTDTLYVSNEFDRKPINRRKKCARRPHSSNPSPLSRHILYKSRHHSIAYFPQHSLSTLDEKIARPISKTKFIVNIYWLPHYRIELSLPRTISLGQFYRAVEKVLSVKLPSGLIVLYHTEKLTKLDELRMKSRRDRAIVAYCVEAEKVVMVEEDREWRCRMVEWDTTIEVTLVSLKKC</sequence>
<evidence type="ECO:0000313" key="1">
    <source>
        <dbReference type="EMBL" id="CAG8502530.1"/>
    </source>
</evidence>
<dbReference type="Proteomes" id="UP000789572">
    <property type="component" value="Unassembled WGS sequence"/>
</dbReference>